<proteinExistence type="predicted"/>
<comment type="caution">
    <text evidence="1">The sequence shown here is derived from an EMBL/GenBank/DDBJ whole genome shotgun (WGS) entry which is preliminary data.</text>
</comment>
<sequence>MQELCCRVLWSEEGYTGSYVDCAMNGSMQVEAAGWIGNRADSRGWRKDVLVVLGLHEGFAVSRSGTYGRWTALPLEEERVSHSVGPCHLKRDA</sequence>
<dbReference type="Gramene" id="GBG74817">
    <property type="protein sequence ID" value="GBG74817"/>
    <property type="gene ID" value="CBR_g19329"/>
</dbReference>
<protein>
    <submittedName>
        <fullName evidence="1">Uncharacterized protein</fullName>
    </submittedName>
</protein>
<evidence type="ECO:0000313" key="1">
    <source>
        <dbReference type="EMBL" id="GBG74817.1"/>
    </source>
</evidence>
<dbReference type="Proteomes" id="UP000265515">
    <property type="component" value="Unassembled WGS sequence"/>
</dbReference>
<dbReference type="AlphaFoldDB" id="A0A388KXN7"/>
<organism evidence="1 2">
    <name type="scientific">Chara braunii</name>
    <name type="common">Braun's stonewort</name>
    <dbReference type="NCBI Taxonomy" id="69332"/>
    <lineage>
        <taxon>Eukaryota</taxon>
        <taxon>Viridiplantae</taxon>
        <taxon>Streptophyta</taxon>
        <taxon>Charophyceae</taxon>
        <taxon>Charales</taxon>
        <taxon>Characeae</taxon>
        <taxon>Chara</taxon>
    </lineage>
</organism>
<reference evidence="1 2" key="1">
    <citation type="journal article" date="2018" name="Cell">
        <title>The Chara Genome: Secondary Complexity and Implications for Plant Terrestrialization.</title>
        <authorList>
            <person name="Nishiyama T."/>
            <person name="Sakayama H."/>
            <person name="Vries J.D."/>
            <person name="Buschmann H."/>
            <person name="Saint-Marcoux D."/>
            <person name="Ullrich K.K."/>
            <person name="Haas F.B."/>
            <person name="Vanderstraeten L."/>
            <person name="Becker D."/>
            <person name="Lang D."/>
            <person name="Vosolsobe S."/>
            <person name="Rombauts S."/>
            <person name="Wilhelmsson P.K.I."/>
            <person name="Janitza P."/>
            <person name="Kern R."/>
            <person name="Heyl A."/>
            <person name="Rumpler F."/>
            <person name="Villalobos L.I.A.C."/>
            <person name="Clay J.M."/>
            <person name="Skokan R."/>
            <person name="Toyoda A."/>
            <person name="Suzuki Y."/>
            <person name="Kagoshima H."/>
            <person name="Schijlen E."/>
            <person name="Tajeshwar N."/>
            <person name="Catarino B."/>
            <person name="Hetherington A.J."/>
            <person name="Saltykova A."/>
            <person name="Bonnot C."/>
            <person name="Breuninger H."/>
            <person name="Symeonidi A."/>
            <person name="Radhakrishnan G.V."/>
            <person name="Van Nieuwerburgh F."/>
            <person name="Deforce D."/>
            <person name="Chang C."/>
            <person name="Karol K.G."/>
            <person name="Hedrich R."/>
            <person name="Ulvskov P."/>
            <person name="Glockner G."/>
            <person name="Delwiche C.F."/>
            <person name="Petrasek J."/>
            <person name="Van de Peer Y."/>
            <person name="Friml J."/>
            <person name="Beilby M."/>
            <person name="Dolan L."/>
            <person name="Kohara Y."/>
            <person name="Sugano S."/>
            <person name="Fujiyama A."/>
            <person name="Delaux P.-M."/>
            <person name="Quint M."/>
            <person name="TheiBen G."/>
            <person name="Hagemann M."/>
            <person name="Harholt J."/>
            <person name="Dunand C."/>
            <person name="Zachgo S."/>
            <person name="Langdale J."/>
            <person name="Maumus F."/>
            <person name="Straeten D.V.D."/>
            <person name="Gould S.B."/>
            <person name="Rensing S.A."/>
        </authorList>
    </citation>
    <scope>NUCLEOTIDE SEQUENCE [LARGE SCALE GENOMIC DNA]</scope>
    <source>
        <strain evidence="1 2">S276</strain>
    </source>
</reference>
<keyword evidence="2" id="KW-1185">Reference proteome</keyword>
<evidence type="ECO:0000313" key="2">
    <source>
        <dbReference type="Proteomes" id="UP000265515"/>
    </source>
</evidence>
<accession>A0A388KXN7</accession>
<gene>
    <name evidence="1" type="ORF">CBR_g19329</name>
</gene>
<dbReference type="EMBL" id="BFEA01000211">
    <property type="protein sequence ID" value="GBG74817.1"/>
    <property type="molecule type" value="Genomic_DNA"/>
</dbReference>
<name>A0A388KXN7_CHABU</name>